<dbReference type="AlphaFoldDB" id="A0A437QD21"/>
<name>A0A437QD21_9GAMM</name>
<comment type="caution">
    <text evidence="1">The sequence shown here is derived from an EMBL/GenBank/DDBJ whole genome shotgun (WGS) entry which is preliminary data.</text>
</comment>
<protein>
    <submittedName>
        <fullName evidence="1">Uncharacterized protein</fullName>
    </submittedName>
</protein>
<gene>
    <name evidence="1" type="ORF">EOE65_01745</name>
</gene>
<proteinExistence type="predicted"/>
<reference evidence="1 2" key="1">
    <citation type="submission" date="2019-01" db="EMBL/GenBank/DDBJ databases">
        <authorList>
            <person name="Chen W.-M."/>
        </authorList>
    </citation>
    <scope>NUCLEOTIDE SEQUENCE [LARGE SCALE GENOMIC DNA]</scope>
    <source>
        <strain evidence="1 2">HPM-16</strain>
    </source>
</reference>
<accession>A0A437QD21</accession>
<dbReference type="InterPro" id="IPR058059">
    <property type="entry name" value="PA3496-like"/>
</dbReference>
<dbReference type="RefSeq" id="WP_127692570.1">
    <property type="nucleotide sequence ID" value="NZ_SACQ01000001.1"/>
</dbReference>
<evidence type="ECO:0000313" key="2">
    <source>
        <dbReference type="Proteomes" id="UP000282818"/>
    </source>
</evidence>
<keyword evidence="2" id="KW-1185">Reference proteome</keyword>
<dbReference type="EMBL" id="SACQ01000001">
    <property type="protein sequence ID" value="RVU32401.1"/>
    <property type="molecule type" value="Genomic_DNA"/>
</dbReference>
<sequence length="64" mass="7490">MSNDFDLGDEAMDDFDLASTDTFEDLGFISNAQDKRRNVRRNIEEMLEAKALRDNIREIFDDDE</sequence>
<dbReference type="Proteomes" id="UP000282818">
    <property type="component" value="Unassembled WGS sequence"/>
</dbReference>
<dbReference type="NCBIfam" id="NF046101">
    <property type="entry name" value="PA3496_fam"/>
    <property type="match status" value="1"/>
</dbReference>
<evidence type="ECO:0000313" key="1">
    <source>
        <dbReference type="EMBL" id="RVU32401.1"/>
    </source>
</evidence>
<organism evidence="1 2">
    <name type="scientific">Neptunomonas marina</name>
    <dbReference type="NCBI Taxonomy" id="1815562"/>
    <lineage>
        <taxon>Bacteria</taxon>
        <taxon>Pseudomonadati</taxon>
        <taxon>Pseudomonadota</taxon>
        <taxon>Gammaproteobacteria</taxon>
        <taxon>Oceanospirillales</taxon>
        <taxon>Oceanospirillaceae</taxon>
        <taxon>Neptunomonas</taxon>
    </lineage>
</organism>